<dbReference type="UniPathway" id="UPA00253">
    <property type="reaction ID" value="UER00334"/>
</dbReference>
<dbReference type="PANTHER" id="PTHR23090:SF9">
    <property type="entry name" value="GLUTAMINE-DEPENDENT NAD(+) SYNTHETASE"/>
    <property type="match status" value="1"/>
</dbReference>
<dbReference type="PROSITE" id="PS50263">
    <property type="entry name" value="CN_HYDROLASE"/>
    <property type="match status" value="1"/>
</dbReference>
<evidence type="ECO:0000313" key="9">
    <source>
        <dbReference type="EMBL" id="VAW72293.1"/>
    </source>
</evidence>
<evidence type="ECO:0000256" key="4">
    <source>
        <dbReference type="ARBA" id="ARBA00022598"/>
    </source>
</evidence>
<dbReference type="SUPFAM" id="SSF52402">
    <property type="entry name" value="Adenine nucleotide alpha hydrolases-like"/>
    <property type="match status" value="1"/>
</dbReference>
<dbReference type="PIRSF" id="PIRSF006630">
    <property type="entry name" value="NADS_GAT"/>
    <property type="match status" value="1"/>
</dbReference>
<dbReference type="FunFam" id="3.40.50.620:FF:000106">
    <property type="entry name" value="Glutamine-dependent NAD(+) synthetase"/>
    <property type="match status" value="1"/>
</dbReference>
<dbReference type="InterPro" id="IPR014729">
    <property type="entry name" value="Rossmann-like_a/b/a_fold"/>
</dbReference>
<dbReference type="GO" id="GO:0003952">
    <property type="term" value="F:NAD+ synthase (glutamine-hydrolyzing) activity"/>
    <property type="evidence" value="ECO:0007669"/>
    <property type="project" value="UniProtKB-EC"/>
</dbReference>
<dbReference type="AlphaFoldDB" id="A0A3B0Y7B4"/>
<evidence type="ECO:0000256" key="2">
    <source>
        <dbReference type="ARBA" id="ARBA00007145"/>
    </source>
</evidence>
<reference evidence="9" key="1">
    <citation type="submission" date="2018-06" db="EMBL/GenBank/DDBJ databases">
        <authorList>
            <person name="Zhirakovskaya E."/>
        </authorList>
    </citation>
    <scope>NUCLEOTIDE SEQUENCE</scope>
</reference>
<evidence type="ECO:0000256" key="3">
    <source>
        <dbReference type="ARBA" id="ARBA00012743"/>
    </source>
</evidence>
<dbReference type="GO" id="GO:0016740">
    <property type="term" value="F:transferase activity"/>
    <property type="evidence" value="ECO:0007669"/>
    <property type="project" value="UniProtKB-KW"/>
</dbReference>
<dbReference type="HAMAP" id="MF_02090">
    <property type="entry name" value="NadE_glutamine_dep"/>
    <property type="match status" value="1"/>
</dbReference>
<dbReference type="GO" id="GO:0004359">
    <property type="term" value="F:glutaminase activity"/>
    <property type="evidence" value="ECO:0007669"/>
    <property type="project" value="InterPro"/>
</dbReference>
<organism evidence="9">
    <name type="scientific">hydrothermal vent metagenome</name>
    <dbReference type="NCBI Taxonomy" id="652676"/>
    <lineage>
        <taxon>unclassified sequences</taxon>
        <taxon>metagenomes</taxon>
        <taxon>ecological metagenomes</taxon>
    </lineage>
</organism>
<accession>A0A3B0Y7B4</accession>
<dbReference type="Pfam" id="PF00795">
    <property type="entry name" value="CN_hydrolase"/>
    <property type="match status" value="1"/>
</dbReference>
<dbReference type="PANTHER" id="PTHR23090">
    <property type="entry name" value="NH 3 /GLUTAMINE-DEPENDENT NAD + SYNTHETASE"/>
    <property type="match status" value="1"/>
</dbReference>
<dbReference type="Pfam" id="PF02540">
    <property type="entry name" value="NAD_synthase"/>
    <property type="match status" value="1"/>
</dbReference>
<keyword evidence="9" id="KW-0315">Glutamine amidotransferase</keyword>
<dbReference type="GO" id="GO:0005737">
    <property type="term" value="C:cytoplasm"/>
    <property type="evidence" value="ECO:0007669"/>
    <property type="project" value="InterPro"/>
</dbReference>
<name>A0A3B0Y7B4_9ZZZZ</name>
<evidence type="ECO:0000256" key="7">
    <source>
        <dbReference type="ARBA" id="ARBA00023027"/>
    </source>
</evidence>
<dbReference type="InterPro" id="IPR003694">
    <property type="entry name" value="NAD_synthase"/>
</dbReference>
<evidence type="ECO:0000259" key="8">
    <source>
        <dbReference type="PROSITE" id="PS50263"/>
    </source>
</evidence>
<dbReference type="GO" id="GO:0005524">
    <property type="term" value="F:ATP binding"/>
    <property type="evidence" value="ECO:0007669"/>
    <property type="project" value="UniProtKB-KW"/>
</dbReference>
<dbReference type="SUPFAM" id="SSF56317">
    <property type="entry name" value="Carbon-nitrogen hydrolase"/>
    <property type="match status" value="1"/>
</dbReference>
<evidence type="ECO:0000256" key="5">
    <source>
        <dbReference type="ARBA" id="ARBA00022741"/>
    </source>
</evidence>
<dbReference type="NCBIfam" id="TIGR00552">
    <property type="entry name" value="nadE"/>
    <property type="match status" value="1"/>
</dbReference>
<dbReference type="Gene3D" id="3.60.110.10">
    <property type="entry name" value="Carbon-nitrogen hydrolase"/>
    <property type="match status" value="1"/>
</dbReference>
<keyword evidence="9" id="KW-0808">Transferase</keyword>
<gene>
    <name evidence="9" type="ORF">MNBD_GAMMA12-1697</name>
</gene>
<dbReference type="NCBIfam" id="NF010588">
    <property type="entry name" value="PRK13981.1"/>
    <property type="match status" value="1"/>
</dbReference>
<dbReference type="CDD" id="cd07570">
    <property type="entry name" value="GAT_Gln-NAD-synth"/>
    <property type="match status" value="1"/>
</dbReference>
<dbReference type="EC" id="6.3.5.1" evidence="3"/>
<proteinExistence type="inferred from homology"/>
<dbReference type="GO" id="GO:0009435">
    <property type="term" value="P:NAD+ biosynthetic process"/>
    <property type="evidence" value="ECO:0007669"/>
    <property type="project" value="UniProtKB-UniPathway"/>
</dbReference>
<dbReference type="EMBL" id="UOFL01000036">
    <property type="protein sequence ID" value="VAW72293.1"/>
    <property type="molecule type" value="Genomic_DNA"/>
</dbReference>
<evidence type="ECO:0000256" key="6">
    <source>
        <dbReference type="ARBA" id="ARBA00022840"/>
    </source>
</evidence>
<dbReference type="InterPro" id="IPR036526">
    <property type="entry name" value="C-N_Hydrolase_sf"/>
</dbReference>
<evidence type="ECO:0000256" key="1">
    <source>
        <dbReference type="ARBA" id="ARBA00005188"/>
    </source>
</evidence>
<dbReference type="CDD" id="cd00553">
    <property type="entry name" value="NAD_synthase"/>
    <property type="match status" value="1"/>
</dbReference>
<dbReference type="Gene3D" id="3.40.50.620">
    <property type="entry name" value="HUPs"/>
    <property type="match status" value="1"/>
</dbReference>
<keyword evidence="4 9" id="KW-0436">Ligase</keyword>
<dbReference type="InterPro" id="IPR014445">
    <property type="entry name" value="Gln-dep_NAD_synthase"/>
</dbReference>
<sequence>MNQQTQTLHIVIAQLNFLVGDIESNTQKVVEAVLKVQESGPVDIMVFPELNLSGYPPEDLLYREGLYQRLDVAKKKIAEASTAMTLVVGYPVQTTNGIYNAAGVFSNGELQAVYYKHELPNYSVFDEKRYFIAGQEPCVFSINGVTVGLTICEDIWYREAASRSVDAGAQLIINLNASPFHVRKPLERETVIRSRVNEFSVPIIYANLLGGQDELVFDGGSFVMDANGVVTTRLPQFQEQLATVRCDMTDSGLQVRAAECVEQLSDLASVYQALVMGVRDYIQKNKFKGAVIGLSGGIDSALTLAIAVDAVGAENVQAVSMPSRYTADMSIDDAREQAEILHTGFDIIAIEPMFKSFLTSLESVFENSTADTTEENIQARVRGVLLMAISNKLGHMVLSTGNKSEVSVGYCTLYGDMVGGYAVLKDVSKTLVYQLANYCNREKEVIPQRVIDRPPSAELAPDQKDSDSLPDYDVLDTILELYVEQDACLDEILKQGFERALVQRIIRLVNNNEYKRRQAAPGVKISQRAFGRDRRYPITSGF</sequence>
<keyword evidence="7" id="KW-0520">NAD</keyword>
<comment type="pathway">
    <text evidence="1">Cofactor biosynthesis; NAD(+) biosynthesis; NAD(+) from deamido-NAD(+) (L-Gln route): step 1/1.</text>
</comment>
<dbReference type="InterPro" id="IPR022310">
    <property type="entry name" value="NAD/GMP_synthase"/>
</dbReference>
<keyword evidence="5" id="KW-0547">Nucleotide-binding</keyword>
<comment type="similarity">
    <text evidence="2">In the C-terminal section; belongs to the NAD synthetase family.</text>
</comment>
<dbReference type="InterPro" id="IPR003010">
    <property type="entry name" value="C-N_Hydrolase"/>
</dbReference>
<feature type="domain" description="CN hydrolase" evidence="8">
    <location>
        <begin position="8"/>
        <end position="248"/>
    </location>
</feature>
<keyword evidence="6" id="KW-0067">ATP-binding</keyword>
<protein>
    <recommendedName>
        <fullName evidence="3">NAD(+) synthase (glutamine-hydrolyzing)</fullName>
        <ecNumber evidence="3">6.3.5.1</ecNumber>
    </recommendedName>
</protein>